<proteinExistence type="predicted"/>
<evidence type="ECO:0000256" key="2">
    <source>
        <dbReference type="ARBA" id="ARBA00023125"/>
    </source>
</evidence>
<dbReference type="GO" id="GO:0003700">
    <property type="term" value="F:DNA-binding transcription factor activity"/>
    <property type="evidence" value="ECO:0007669"/>
    <property type="project" value="InterPro"/>
</dbReference>
<dbReference type="Pfam" id="PF12833">
    <property type="entry name" value="HTH_18"/>
    <property type="match status" value="1"/>
</dbReference>
<evidence type="ECO:0000256" key="3">
    <source>
        <dbReference type="ARBA" id="ARBA00023163"/>
    </source>
</evidence>
<keyword evidence="1" id="KW-0805">Transcription regulation</keyword>
<geneLocation type="plasmid" evidence="5">
    <name>pDson04</name>
</geneLocation>
<dbReference type="InterPro" id="IPR050204">
    <property type="entry name" value="AraC_XylS_family_regulators"/>
</dbReference>
<dbReference type="InterPro" id="IPR011051">
    <property type="entry name" value="RmlC_Cupin_sf"/>
</dbReference>
<dbReference type="KEGG" id="dsc:ABOD76_00315"/>
<dbReference type="SUPFAM" id="SSF46689">
    <property type="entry name" value="Homeodomain-like"/>
    <property type="match status" value="1"/>
</dbReference>
<dbReference type="RefSeq" id="WP_350240944.1">
    <property type="nucleotide sequence ID" value="NZ_CP158296.1"/>
</dbReference>
<evidence type="ECO:0000256" key="1">
    <source>
        <dbReference type="ARBA" id="ARBA00023015"/>
    </source>
</evidence>
<dbReference type="AlphaFoldDB" id="A0AAU7U5T0"/>
<dbReference type="PANTHER" id="PTHR46796">
    <property type="entry name" value="HTH-TYPE TRANSCRIPTIONAL ACTIVATOR RHAS-RELATED"/>
    <property type="match status" value="1"/>
</dbReference>
<keyword evidence="2" id="KW-0238">DNA-binding</keyword>
<reference evidence="5" key="1">
    <citation type="submission" date="2024-06" db="EMBL/GenBank/DDBJ databases">
        <title>Draft Genome Sequence of Deinococcus sonorensis Type Strain KR-87, a Biofilm Producing Representative of the Genus Deinococcus.</title>
        <authorList>
            <person name="Boren L.S."/>
            <person name="Grosso R.A."/>
            <person name="Hugenberg-Cox A.N."/>
            <person name="Hill J.T.E."/>
            <person name="Albert C.M."/>
            <person name="Tuohy J.M."/>
        </authorList>
    </citation>
    <scope>NUCLEOTIDE SEQUENCE</scope>
    <source>
        <strain evidence="5">KR-87</strain>
        <plasmid evidence="5">pDson04</plasmid>
    </source>
</reference>
<protein>
    <submittedName>
        <fullName evidence="5">Helix-turn-helix domain-containing protein</fullName>
    </submittedName>
</protein>
<dbReference type="Gene3D" id="1.10.10.60">
    <property type="entry name" value="Homeodomain-like"/>
    <property type="match status" value="2"/>
</dbReference>
<keyword evidence="5" id="KW-0614">Plasmid</keyword>
<name>A0AAU7U5T0_9DEIO</name>
<accession>A0AAU7U5T0</accession>
<gene>
    <name evidence="5" type="ORF">ABOD76_00315</name>
</gene>
<dbReference type="SMART" id="SM00342">
    <property type="entry name" value="HTH_ARAC"/>
    <property type="match status" value="1"/>
</dbReference>
<keyword evidence="3" id="KW-0804">Transcription</keyword>
<dbReference type="GO" id="GO:0043565">
    <property type="term" value="F:sequence-specific DNA binding"/>
    <property type="evidence" value="ECO:0007669"/>
    <property type="project" value="InterPro"/>
</dbReference>
<dbReference type="EMBL" id="CP158296">
    <property type="protein sequence ID" value="XBV83451.1"/>
    <property type="molecule type" value="Genomic_DNA"/>
</dbReference>
<feature type="domain" description="HTH araC/xylS-type" evidence="4">
    <location>
        <begin position="175"/>
        <end position="274"/>
    </location>
</feature>
<dbReference type="InterPro" id="IPR018060">
    <property type="entry name" value="HTH_AraC"/>
</dbReference>
<dbReference type="PROSITE" id="PS01124">
    <property type="entry name" value="HTH_ARAC_FAMILY_2"/>
    <property type="match status" value="1"/>
</dbReference>
<evidence type="ECO:0000313" key="5">
    <source>
        <dbReference type="EMBL" id="XBV83451.1"/>
    </source>
</evidence>
<dbReference type="SUPFAM" id="SSF51182">
    <property type="entry name" value="RmlC-like cupins"/>
    <property type="match status" value="1"/>
</dbReference>
<evidence type="ECO:0000259" key="4">
    <source>
        <dbReference type="PROSITE" id="PS01124"/>
    </source>
</evidence>
<dbReference type="InterPro" id="IPR009057">
    <property type="entry name" value="Homeodomain-like_sf"/>
</dbReference>
<sequence>MDSSWAAFGFWLHDGEPTVMAEAHRHGEVEFNYLRCGAITYLFGSGLLTLQTGRPLLFWGTRPHRLIACEPRTRLMVMTLPLATFLRFDLPPALRDPVLCGAPVVGPADTPGDEALLDRWLADASASDPEHRHIFELELNARLRRLALETRQAAQATPPQAASTPAQARRLRRAAQLAQQIAEHYADPALEIEAVARSAGLHPHYAAGVFREAFGLRMGAYLTQYRVAHAQRLLLTTALPALDVAAESGFGSVSRFYAAFRDATGQTPAGYRRNARADS</sequence>
<organism evidence="5">
    <name type="scientific">Deinococcus sonorensis KR-87</name>
    <dbReference type="NCBI Taxonomy" id="694439"/>
    <lineage>
        <taxon>Bacteria</taxon>
        <taxon>Thermotogati</taxon>
        <taxon>Deinococcota</taxon>
        <taxon>Deinococci</taxon>
        <taxon>Deinococcales</taxon>
        <taxon>Deinococcaceae</taxon>
        <taxon>Deinococcus</taxon>
    </lineage>
</organism>